<dbReference type="EMBL" id="GBXM01001145">
    <property type="protein sequence ID" value="JAI07433.1"/>
    <property type="molecule type" value="Transcribed_RNA"/>
</dbReference>
<accession>A0A0E9XXI6</accession>
<name>A0A0E9XXI6_ANGAN</name>
<organism evidence="1">
    <name type="scientific">Anguilla anguilla</name>
    <name type="common">European freshwater eel</name>
    <name type="synonym">Muraena anguilla</name>
    <dbReference type="NCBI Taxonomy" id="7936"/>
    <lineage>
        <taxon>Eukaryota</taxon>
        <taxon>Metazoa</taxon>
        <taxon>Chordata</taxon>
        <taxon>Craniata</taxon>
        <taxon>Vertebrata</taxon>
        <taxon>Euteleostomi</taxon>
        <taxon>Actinopterygii</taxon>
        <taxon>Neopterygii</taxon>
        <taxon>Teleostei</taxon>
        <taxon>Anguilliformes</taxon>
        <taxon>Anguillidae</taxon>
        <taxon>Anguilla</taxon>
    </lineage>
</organism>
<reference evidence="1" key="2">
    <citation type="journal article" date="2015" name="Fish Shellfish Immunol.">
        <title>Early steps in the European eel (Anguilla anguilla)-Vibrio vulnificus interaction in the gills: Role of the RtxA13 toxin.</title>
        <authorList>
            <person name="Callol A."/>
            <person name="Pajuelo D."/>
            <person name="Ebbesson L."/>
            <person name="Teles M."/>
            <person name="MacKenzie S."/>
            <person name="Amaro C."/>
        </authorList>
    </citation>
    <scope>NUCLEOTIDE SEQUENCE</scope>
</reference>
<proteinExistence type="predicted"/>
<dbReference type="AlphaFoldDB" id="A0A0E9XXI6"/>
<protein>
    <submittedName>
        <fullName evidence="1">Uncharacterized protein</fullName>
    </submittedName>
</protein>
<reference evidence="1" key="1">
    <citation type="submission" date="2014-11" db="EMBL/GenBank/DDBJ databases">
        <authorList>
            <person name="Amaro Gonzalez C."/>
        </authorList>
    </citation>
    <scope>NUCLEOTIDE SEQUENCE</scope>
</reference>
<evidence type="ECO:0000313" key="1">
    <source>
        <dbReference type="EMBL" id="JAI07433.1"/>
    </source>
</evidence>
<sequence>MQGGNRKIGAGAVPQEDLGLGGCLPCGLGESVVGRGQGVE</sequence>